<name>A0A4R5VD26_9RHOB</name>
<dbReference type="RefSeq" id="WP_133359142.1">
    <property type="nucleotide sequence ID" value="NZ_SMUV01000059.1"/>
</dbReference>
<dbReference type="OrthoDB" id="7738517at2"/>
<dbReference type="Proteomes" id="UP000295301">
    <property type="component" value="Unassembled WGS sequence"/>
</dbReference>
<sequence length="244" mass="25605">MVDAEQRHRRILVGAGSYADARAALAILDRIAGFGITDIGGLFVEDRGLMEAAAPRMSALVSPRGAIRDAPSRQVLRLMWQSDARAFRDRLRQLAARRALRWSFDRLPGDPVAGLCGAAQSWDWLLIGHLPSGARAGKVVGIAPAAEGGDGVGQLTGALAQSLRTGAEVIRDSLPEDEILARLERVHAAAVVIDAAGGPFRTAAQIRALLAAARCPVLVLGAARIPSLVEHSTQIPASPQGKGG</sequence>
<comment type="caution">
    <text evidence="1">The sequence shown here is derived from an EMBL/GenBank/DDBJ whole genome shotgun (WGS) entry which is preliminary data.</text>
</comment>
<protein>
    <submittedName>
        <fullName evidence="1">Uncharacterized protein</fullName>
    </submittedName>
</protein>
<proteinExistence type="predicted"/>
<gene>
    <name evidence="1" type="ORF">E1832_07625</name>
</gene>
<dbReference type="AlphaFoldDB" id="A0A4R5VD26"/>
<accession>A0A4R5VD26</accession>
<evidence type="ECO:0000313" key="1">
    <source>
        <dbReference type="EMBL" id="TDK50024.1"/>
    </source>
</evidence>
<keyword evidence="2" id="KW-1185">Reference proteome</keyword>
<dbReference type="EMBL" id="SMUV01000059">
    <property type="protein sequence ID" value="TDK50024.1"/>
    <property type="molecule type" value="Genomic_DNA"/>
</dbReference>
<evidence type="ECO:0000313" key="2">
    <source>
        <dbReference type="Proteomes" id="UP000295301"/>
    </source>
</evidence>
<reference evidence="1 2" key="1">
    <citation type="submission" date="2019-03" db="EMBL/GenBank/DDBJ databases">
        <title>Ruegeria lutea sp. nov., a novel strain, isolated from marine sediment, the Masan Bay, South Korea.</title>
        <authorList>
            <person name="Kim J."/>
            <person name="Kim D.-Y."/>
            <person name="Lee S.-S."/>
        </authorList>
    </citation>
    <scope>NUCLEOTIDE SEQUENCE [LARGE SCALE GENOMIC DNA]</scope>
    <source>
        <strain evidence="1 2">318-1</strain>
    </source>
</reference>
<organism evidence="1 2">
    <name type="scientific">Antarcticimicrobium luteum</name>
    <dbReference type="NCBI Taxonomy" id="2547397"/>
    <lineage>
        <taxon>Bacteria</taxon>
        <taxon>Pseudomonadati</taxon>
        <taxon>Pseudomonadota</taxon>
        <taxon>Alphaproteobacteria</taxon>
        <taxon>Rhodobacterales</taxon>
        <taxon>Paracoccaceae</taxon>
        <taxon>Antarcticimicrobium</taxon>
    </lineage>
</organism>